<keyword evidence="2" id="KW-1185">Reference proteome</keyword>
<accession>A0ACD3RQA4</accession>
<dbReference type="Proteomes" id="UP000793456">
    <property type="component" value="Chromosome III"/>
</dbReference>
<evidence type="ECO:0000313" key="1">
    <source>
        <dbReference type="EMBL" id="TMS21552.1"/>
    </source>
</evidence>
<proteinExistence type="predicted"/>
<gene>
    <name evidence="1" type="ORF">E3U43_015525</name>
</gene>
<organism evidence="1 2">
    <name type="scientific">Larimichthys crocea</name>
    <name type="common">Large yellow croaker</name>
    <name type="synonym">Pseudosciaena crocea</name>
    <dbReference type="NCBI Taxonomy" id="215358"/>
    <lineage>
        <taxon>Eukaryota</taxon>
        <taxon>Metazoa</taxon>
        <taxon>Chordata</taxon>
        <taxon>Craniata</taxon>
        <taxon>Vertebrata</taxon>
        <taxon>Euteleostomi</taxon>
        <taxon>Actinopterygii</taxon>
        <taxon>Neopterygii</taxon>
        <taxon>Teleostei</taxon>
        <taxon>Neoteleostei</taxon>
        <taxon>Acanthomorphata</taxon>
        <taxon>Eupercaria</taxon>
        <taxon>Sciaenidae</taxon>
        <taxon>Larimichthys</taxon>
    </lineage>
</organism>
<reference evidence="1" key="1">
    <citation type="submission" date="2018-11" db="EMBL/GenBank/DDBJ databases">
        <title>The sequence and de novo assembly of Larimichthys crocea genome using PacBio and Hi-C technologies.</title>
        <authorList>
            <person name="Xu P."/>
            <person name="Chen B."/>
            <person name="Zhou Z."/>
            <person name="Ke Q."/>
            <person name="Wu Y."/>
            <person name="Bai H."/>
            <person name="Pu F."/>
        </authorList>
    </citation>
    <scope>NUCLEOTIDE SEQUENCE</scope>
    <source>
        <tissue evidence="1">Muscle</tissue>
    </source>
</reference>
<dbReference type="EMBL" id="CM011676">
    <property type="protein sequence ID" value="TMS21552.1"/>
    <property type="molecule type" value="Genomic_DNA"/>
</dbReference>
<sequence length="288" mass="32100">MGEEQPDMVPNPNTVPRDEEDLPYPAMAPVVFFGLKQTTRPHYLLAFCGINWQISKPLEPLRLIGRIPSMRALMKVLLDMAPMILNVFFLYVFIIIVFAIVGVQLWAGQLRNRCFLGEDIIGKYNVSISPYYKPKDKYLFICSPDGLHGARRCSNVPPYMQNGKVCSLAAPDHASAANHSLLTAGGVSADACVNWHMYYNVCRPGIHNPQRGAINFDNIGYAWLTTFQATLYLLNQMGSFIMMNVCAVVIVNQFSKSTQRDKGKPPAAAASIAWLCDKLASCLRVHLL</sequence>
<name>A0ACD3RQA4_LARCR</name>
<comment type="caution">
    <text evidence="1">The sequence shown here is derived from an EMBL/GenBank/DDBJ whole genome shotgun (WGS) entry which is preliminary data.</text>
</comment>
<evidence type="ECO:0000313" key="2">
    <source>
        <dbReference type="Proteomes" id="UP000793456"/>
    </source>
</evidence>
<protein>
    <submittedName>
        <fullName evidence="1">Uncharacterized protein</fullName>
    </submittedName>
</protein>